<evidence type="ECO:0000256" key="1">
    <source>
        <dbReference type="SAM" id="MobiDB-lite"/>
    </source>
</evidence>
<organism evidence="3 4">
    <name type="scientific">Geranomyces variabilis</name>
    <dbReference type="NCBI Taxonomy" id="109894"/>
    <lineage>
        <taxon>Eukaryota</taxon>
        <taxon>Fungi</taxon>
        <taxon>Fungi incertae sedis</taxon>
        <taxon>Chytridiomycota</taxon>
        <taxon>Chytridiomycota incertae sedis</taxon>
        <taxon>Chytridiomycetes</taxon>
        <taxon>Spizellomycetales</taxon>
        <taxon>Powellomycetaceae</taxon>
        <taxon>Geranomyces</taxon>
    </lineage>
</organism>
<dbReference type="PANTHER" id="PTHR44167">
    <property type="entry name" value="OVARIAN-SPECIFIC SERINE/THREONINE-PROTEIN KINASE LOK-RELATED"/>
    <property type="match status" value="1"/>
</dbReference>
<accession>A0AAD5TNV7</accession>
<feature type="compositionally biased region" description="Polar residues" evidence="1">
    <location>
        <begin position="184"/>
        <end position="197"/>
    </location>
</feature>
<dbReference type="Proteomes" id="UP001212152">
    <property type="component" value="Unassembled WGS sequence"/>
</dbReference>
<dbReference type="Gene3D" id="1.10.510.10">
    <property type="entry name" value="Transferase(Phosphotransferase) domain 1"/>
    <property type="match status" value="1"/>
</dbReference>
<feature type="compositionally biased region" description="Low complexity" evidence="1">
    <location>
        <begin position="114"/>
        <end position="128"/>
    </location>
</feature>
<dbReference type="GO" id="GO:0005524">
    <property type="term" value="F:ATP binding"/>
    <property type="evidence" value="ECO:0007669"/>
    <property type="project" value="InterPro"/>
</dbReference>
<dbReference type="GO" id="GO:0005634">
    <property type="term" value="C:nucleus"/>
    <property type="evidence" value="ECO:0007669"/>
    <property type="project" value="TreeGrafter"/>
</dbReference>
<evidence type="ECO:0000313" key="3">
    <source>
        <dbReference type="EMBL" id="KAJ3180213.1"/>
    </source>
</evidence>
<dbReference type="PROSITE" id="PS50011">
    <property type="entry name" value="PROTEIN_KINASE_DOM"/>
    <property type="match status" value="1"/>
</dbReference>
<sequence length="409" mass="44039">MPGTRPAMESIKVPGYTNLEIIHYNNRSSLVIQRGHKIGSPAETVICKRNAFFDEDENIKLKHEYELLSLIHSNLKEALKQHKPPYPTLAHGPGAAVIAGNSPQSKGQSGGAAEGVAPAPGTAVTAPTKSQSGPAVNRPLASALPGQHHLASVREEPAALARGESRLALEQEQQLLQELRLLQTPQVSHTPPQTLSVPQPARGSGRRSRSTSLSHDSIQGTLDERIIRPLALDDCNGQYVLILEDYGGISLREFALSKAKADPSLKLGSNPASTAAQSISAKVAAKTPPMTPPPKSDSTTPTRQLGLDDFLIIATQLAEALEIVHAAQIMHKDINPDNIIVKRVGTQIGVQLIDFNLAEVTDMGSQGQRNYLEGTLAYLSPEQTGRMQRVVDYRTGNVQFEGGIHEYSM</sequence>
<dbReference type="EMBL" id="JADGJQ010000017">
    <property type="protein sequence ID" value="KAJ3180213.1"/>
    <property type="molecule type" value="Genomic_DNA"/>
</dbReference>
<comment type="caution">
    <text evidence="3">The sequence shown here is derived from an EMBL/GenBank/DDBJ whole genome shotgun (WGS) entry which is preliminary data.</text>
</comment>
<dbReference type="Pfam" id="PF00069">
    <property type="entry name" value="Pkinase"/>
    <property type="match status" value="1"/>
</dbReference>
<feature type="region of interest" description="Disordered" evidence="1">
    <location>
        <begin position="99"/>
        <end position="158"/>
    </location>
</feature>
<feature type="domain" description="Protein kinase" evidence="2">
    <location>
        <begin position="98"/>
        <end position="409"/>
    </location>
</feature>
<name>A0AAD5TNV7_9FUNG</name>
<dbReference type="AlphaFoldDB" id="A0AAD5TNV7"/>
<dbReference type="GO" id="GO:0044773">
    <property type="term" value="P:mitotic DNA damage checkpoint signaling"/>
    <property type="evidence" value="ECO:0007669"/>
    <property type="project" value="TreeGrafter"/>
</dbReference>
<proteinExistence type="predicted"/>
<evidence type="ECO:0000313" key="4">
    <source>
        <dbReference type="Proteomes" id="UP001212152"/>
    </source>
</evidence>
<evidence type="ECO:0000259" key="2">
    <source>
        <dbReference type="PROSITE" id="PS50011"/>
    </source>
</evidence>
<keyword evidence="4" id="KW-1185">Reference proteome</keyword>
<gene>
    <name evidence="3" type="ORF">HDU87_002090</name>
</gene>
<dbReference type="GO" id="GO:0005737">
    <property type="term" value="C:cytoplasm"/>
    <property type="evidence" value="ECO:0007669"/>
    <property type="project" value="TreeGrafter"/>
</dbReference>
<dbReference type="PANTHER" id="PTHR44167:SF24">
    <property type="entry name" value="SERINE_THREONINE-PROTEIN KINASE CHK2"/>
    <property type="match status" value="1"/>
</dbReference>
<feature type="region of interest" description="Disordered" evidence="1">
    <location>
        <begin position="278"/>
        <end position="303"/>
    </location>
</feature>
<reference evidence="3" key="1">
    <citation type="submission" date="2020-05" db="EMBL/GenBank/DDBJ databases">
        <title>Phylogenomic resolution of chytrid fungi.</title>
        <authorList>
            <person name="Stajich J.E."/>
            <person name="Amses K."/>
            <person name="Simmons R."/>
            <person name="Seto K."/>
            <person name="Myers J."/>
            <person name="Bonds A."/>
            <person name="Quandt C.A."/>
            <person name="Barry K."/>
            <person name="Liu P."/>
            <person name="Grigoriev I."/>
            <person name="Longcore J.E."/>
            <person name="James T.Y."/>
        </authorList>
    </citation>
    <scope>NUCLEOTIDE SEQUENCE</scope>
    <source>
        <strain evidence="3">JEL0379</strain>
    </source>
</reference>
<protein>
    <recommendedName>
        <fullName evidence="2">Protein kinase domain-containing protein</fullName>
    </recommendedName>
</protein>
<feature type="region of interest" description="Disordered" evidence="1">
    <location>
        <begin position="184"/>
        <end position="217"/>
    </location>
</feature>
<dbReference type="InterPro" id="IPR011009">
    <property type="entry name" value="Kinase-like_dom_sf"/>
</dbReference>
<dbReference type="InterPro" id="IPR000719">
    <property type="entry name" value="Prot_kinase_dom"/>
</dbReference>
<dbReference type="GO" id="GO:0004674">
    <property type="term" value="F:protein serine/threonine kinase activity"/>
    <property type="evidence" value="ECO:0007669"/>
    <property type="project" value="TreeGrafter"/>
</dbReference>
<dbReference type="SUPFAM" id="SSF56112">
    <property type="entry name" value="Protein kinase-like (PK-like)"/>
    <property type="match status" value="1"/>
</dbReference>